<accession>A0A6A6XS91</accession>
<keyword evidence="4 11" id="KW-0999">Mitochondrion inner membrane</keyword>
<evidence type="ECO:0000256" key="9">
    <source>
        <dbReference type="ARBA" id="ARBA00025413"/>
    </source>
</evidence>
<evidence type="ECO:0000256" key="7">
    <source>
        <dbReference type="ARBA" id="ARBA00023136"/>
    </source>
</evidence>
<evidence type="ECO:0000256" key="8">
    <source>
        <dbReference type="ARBA" id="ARBA00023186"/>
    </source>
</evidence>
<dbReference type="Pfam" id="PF07960">
    <property type="entry name" value="CBP4"/>
    <property type="match status" value="1"/>
</dbReference>
<gene>
    <name evidence="13" type="ORF">K505DRAFT_295570</name>
</gene>
<keyword evidence="5 11" id="KW-1133">Transmembrane helix</keyword>
<feature type="compositionally biased region" description="Basic and acidic residues" evidence="12">
    <location>
        <begin position="104"/>
        <end position="117"/>
    </location>
</feature>
<keyword evidence="14" id="KW-1185">Reference proteome</keyword>
<evidence type="ECO:0000256" key="10">
    <source>
        <dbReference type="ARBA" id="ARBA00031521"/>
    </source>
</evidence>
<name>A0A6A6XS91_9PLEO</name>
<evidence type="ECO:0000256" key="2">
    <source>
        <dbReference type="ARBA" id="ARBA00006780"/>
    </source>
</evidence>
<dbReference type="AlphaFoldDB" id="A0A6A6XS91"/>
<evidence type="ECO:0000256" key="12">
    <source>
        <dbReference type="SAM" id="MobiDB-lite"/>
    </source>
</evidence>
<comment type="subcellular location">
    <subcellularLocation>
        <location evidence="1 11">Mitochondrion inner membrane</location>
        <topology evidence="1 11">Single-pass membrane protein</topology>
    </subcellularLocation>
</comment>
<protein>
    <recommendedName>
        <fullName evidence="10 11">Cytochrome b mRNA-processing protein 4</fullName>
    </recommendedName>
</protein>
<dbReference type="PANTHER" id="PTHR28202:SF1">
    <property type="entry name" value="ASSEMBLY FACTOR CBP4"/>
    <property type="match status" value="1"/>
</dbReference>
<evidence type="ECO:0000256" key="3">
    <source>
        <dbReference type="ARBA" id="ARBA00022692"/>
    </source>
</evidence>
<evidence type="ECO:0000256" key="4">
    <source>
        <dbReference type="ARBA" id="ARBA00022792"/>
    </source>
</evidence>
<dbReference type="OrthoDB" id="5576752at2759"/>
<evidence type="ECO:0000313" key="14">
    <source>
        <dbReference type="Proteomes" id="UP000799757"/>
    </source>
</evidence>
<feature type="transmembrane region" description="Helical" evidence="11">
    <location>
        <begin position="6"/>
        <end position="28"/>
    </location>
</feature>
<keyword evidence="3 11" id="KW-0812">Transmembrane</keyword>
<dbReference type="GO" id="GO:0034551">
    <property type="term" value="P:mitochondrial respiratory chain complex III assembly"/>
    <property type="evidence" value="ECO:0007669"/>
    <property type="project" value="TreeGrafter"/>
</dbReference>
<dbReference type="Proteomes" id="UP000799757">
    <property type="component" value="Unassembled WGS sequence"/>
</dbReference>
<evidence type="ECO:0000256" key="11">
    <source>
        <dbReference type="RuleBase" id="RU368005"/>
    </source>
</evidence>
<evidence type="ECO:0000256" key="6">
    <source>
        <dbReference type="ARBA" id="ARBA00023128"/>
    </source>
</evidence>
<reference evidence="13" key="1">
    <citation type="journal article" date="2020" name="Stud. Mycol.">
        <title>101 Dothideomycetes genomes: a test case for predicting lifestyles and emergence of pathogens.</title>
        <authorList>
            <person name="Haridas S."/>
            <person name="Albert R."/>
            <person name="Binder M."/>
            <person name="Bloem J."/>
            <person name="Labutti K."/>
            <person name="Salamov A."/>
            <person name="Andreopoulos B."/>
            <person name="Baker S."/>
            <person name="Barry K."/>
            <person name="Bills G."/>
            <person name="Bluhm B."/>
            <person name="Cannon C."/>
            <person name="Castanera R."/>
            <person name="Culley D."/>
            <person name="Daum C."/>
            <person name="Ezra D."/>
            <person name="Gonzalez J."/>
            <person name="Henrissat B."/>
            <person name="Kuo A."/>
            <person name="Liang C."/>
            <person name="Lipzen A."/>
            <person name="Lutzoni F."/>
            <person name="Magnuson J."/>
            <person name="Mondo S."/>
            <person name="Nolan M."/>
            <person name="Ohm R."/>
            <person name="Pangilinan J."/>
            <person name="Park H.-J."/>
            <person name="Ramirez L."/>
            <person name="Alfaro M."/>
            <person name="Sun H."/>
            <person name="Tritt A."/>
            <person name="Yoshinaga Y."/>
            <person name="Zwiers L.-H."/>
            <person name="Turgeon B."/>
            <person name="Goodwin S."/>
            <person name="Spatafora J."/>
            <person name="Crous P."/>
            <person name="Grigoriev I."/>
        </authorList>
    </citation>
    <scope>NUCLEOTIDE SEQUENCE</scope>
    <source>
        <strain evidence="13">CBS 109.77</strain>
    </source>
</reference>
<keyword evidence="6 11" id="KW-0496">Mitochondrion</keyword>
<evidence type="ECO:0000256" key="5">
    <source>
        <dbReference type="ARBA" id="ARBA00022989"/>
    </source>
</evidence>
<evidence type="ECO:0000256" key="1">
    <source>
        <dbReference type="ARBA" id="ARBA00004434"/>
    </source>
</evidence>
<keyword evidence="7 11" id="KW-0472">Membrane</keyword>
<organism evidence="13 14">
    <name type="scientific">Melanomma pulvis-pyrius CBS 109.77</name>
    <dbReference type="NCBI Taxonomy" id="1314802"/>
    <lineage>
        <taxon>Eukaryota</taxon>
        <taxon>Fungi</taxon>
        <taxon>Dikarya</taxon>
        <taxon>Ascomycota</taxon>
        <taxon>Pezizomycotina</taxon>
        <taxon>Dothideomycetes</taxon>
        <taxon>Pleosporomycetidae</taxon>
        <taxon>Pleosporales</taxon>
        <taxon>Melanommataceae</taxon>
        <taxon>Melanomma</taxon>
    </lineage>
</organism>
<dbReference type="PANTHER" id="PTHR28202">
    <property type="entry name" value="ASSEMBLY FACTOR CBP4"/>
    <property type="match status" value="1"/>
</dbReference>
<dbReference type="InterPro" id="IPR012420">
    <property type="entry name" value="Cbp4"/>
</dbReference>
<keyword evidence="8 11" id="KW-0143">Chaperone</keyword>
<sequence>MSRTVTYVKALVGGAVLCIGGPALVMYVSPSEEEIFKKYNPDLQKRSLAEREQKQKDFDEFVTNLKQASKSDKPIWAELKAMERRRADSATQQLRNEQAALAADAEKRRAEIRSSAK</sequence>
<comment type="similarity">
    <text evidence="2 11">Belongs to the CBP4 family.</text>
</comment>
<comment type="function">
    <text evidence="9 11">Essential for the assembly of ubiquinol-cytochrome c reductase. It has a direct effect on the correct occurrence of the Rieske protein, core 4, core 5 and apocytochrome b.</text>
</comment>
<proteinExistence type="inferred from homology"/>
<feature type="region of interest" description="Disordered" evidence="12">
    <location>
        <begin position="87"/>
        <end position="117"/>
    </location>
</feature>
<dbReference type="GO" id="GO:0005743">
    <property type="term" value="C:mitochondrial inner membrane"/>
    <property type="evidence" value="ECO:0007669"/>
    <property type="project" value="UniProtKB-SubCell"/>
</dbReference>
<evidence type="ECO:0000313" key="13">
    <source>
        <dbReference type="EMBL" id="KAF2798885.1"/>
    </source>
</evidence>
<dbReference type="EMBL" id="MU001774">
    <property type="protein sequence ID" value="KAF2798885.1"/>
    <property type="molecule type" value="Genomic_DNA"/>
</dbReference>